<dbReference type="EMBL" id="CAJOBA010006320">
    <property type="protein sequence ID" value="CAF3769562.1"/>
    <property type="molecule type" value="Genomic_DNA"/>
</dbReference>
<evidence type="ECO:0000313" key="2">
    <source>
        <dbReference type="EMBL" id="CAF1000068.1"/>
    </source>
</evidence>
<gene>
    <name evidence="1" type="ORF">GPM918_LOCUS9838</name>
    <name evidence="2" type="ORF">OVA965_LOCUS14514</name>
    <name evidence="3" type="ORF">SRO942_LOCUS9839</name>
    <name evidence="4" type="ORF">TMI583_LOCUS14518</name>
</gene>
<dbReference type="InterPro" id="IPR015943">
    <property type="entry name" value="WD40/YVTN_repeat-like_dom_sf"/>
</dbReference>
<dbReference type="EMBL" id="CAJOBC010001872">
    <property type="protein sequence ID" value="CAF3703357.1"/>
    <property type="molecule type" value="Genomic_DNA"/>
</dbReference>
<organism evidence="1 5">
    <name type="scientific">Didymodactylos carnosus</name>
    <dbReference type="NCBI Taxonomy" id="1234261"/>
    <lineage>
        <taxon>Eukaryota</taxon>
        <taxon>Metazoa</taxon>
        <taxon>Spiralia</taxon>
        <taxon>Gnathifera</taxon>
        <taxon>Rotifera</taxon>
        <taxon>Eurotatoria</taxon>
        <taxon>Bdelloidea</taxon>
        <taxon>Philodinida</taxon>
        <taxon>Philodinidae</taxon>
        <taxon>Didymodactylos</taxon>
    </lineage>
</organism>
<evidence type="ECO:0000313" key="3">
    <source>
        <dbReference type="EMBL" id="CAF3703357.1"/>
    </source>
</evidence>
<reference evidence="1" key="1">
    <citation type="submission" date="2021-02" db="EMBL/GenBank/DDBJ databases">
        <authorList>
            <person name="Nowell W R."/>
        </authorList>
    </citation>
    <scope>NUCLEOTIDE SEQUENCE</scope>
</reference>
<accession>A0A814B5B9</accession>
<dbReference type="InterPro" id="IPR036322">
    <property type="entry name" value="WD40_repeat_dom_sf"/>
</dbReference>
<keyword evidence="5" id="KW-1185">Reference proteome</keyword>
<dbReference type="Proteomes" id="UP000682733">
    <property type="component" value="Unassembled WGS sequence"/>
</dbReference>
<comment type="caution">
    <text evidence="1">The sequence shown here is derived from an EMBL/GenBank/DDBJ whole genome shotgun (WGS) entry which is preliminary data.</text>
</comment>
<name>A0A814B5B9_9BILA</name>
<evidence type="ECO:0000313" key="5">
    <source>
        <dbReference type="Proteomes" id="UP000663829"/>
    </source>
</evidence>
<evidence type="ECO:0000313" key="1">
    <source>
        <dbReference type="EMBL" id="CAF0924444.1"/>
    </source>
</evidence>
<sequence>MKPVEFPVKPEEILQLFVESQTSELFCIQLHIDLLFVGYNDYIVILRRTDQGHFDYEHIISVKYNNEDQASISSFIVDDQQLWISSANILSIYDISDDKKTYGLLMKTAFDDENDTCESMIAVNGFIWCGSTYGKLYVFRTDNYDLSKSFDGHHDKIRSLCIMTDKYLCSGSSSNDTSIAIWKIQSETKCSSLLTSSRPTTHRRSTLRILQNFL</sequence>
<dbReference type="EMBL" id="CAJNOQ010001872">
    <property type="protein sequence ID" value="CAF0924444.1"/>
    <property type="molecule type" value="Genomic_DNA"/>
</dbReference>
<dbReference type="OrthoDB" id="6019893at2759"/>
<proteinExistence type="predicted"/>
<dbReference type="AlphaFoldDB" id="A0A814B5B9"/>
<evidence type="ECO:0000313" key="4">
    <source>
        <dbReference type="EMBL" id="CAF3769562.1"/>
    </source>
</evidence>
<protein>
    <submittedName>
        <fullName evidence="1">Uncharacterized protein</fullName>
    </submittedName>
</protein>
<dbReference type="Proteomes" id="UP000681722">
    <property type="component" value="Unassembled WGS sequence"/>
</dbReference>
<dbReference type="EMBL" id="CAJNOK010006312">
    <property type="protein sequence ID" value="CAF1000068.1"/>
    <property type="molecule type" value="Genomic_DNA"/>
</dbReference>
<dbReference type="Proteomes" id="UP000677228">
    <property type="component" value="Unassembled WGS sequence"/>
</dbReference>
<dbReference type="SUPFAM" id="SSF50978">
    <property type="entry name" value="WD40 repeat-like"/>
    <property type="match status" value="1"/>
</dbReference>
<dbReference type="Gene3D" id="2.130.10.10">
    <property type="entry name" value="YVTN repeat-like/Quinoprotein amine dehydrogenase"/>
    <property type="match status" value="1"/>
</dbReference>
<dbReference type="Proteomes" id="UP000663829">
    <property type="component" value="Unassembled WGS sequence"/>
</dbReference>